<dbReference type="Proteomes" id="UP001164746">
    <property type="component" value="Chromosome 13"/>
</dbReference>
<dbReference type="Gene3D" id="2.20.25.240">
    <property type="match status" value="1"/>
</dbReference>
<evidence type="ECO:0000259" key="5">
    <source>
        <dbReference type="Pfam" id="PF04500"/>
    </source>
</evidence>
<accession>A0ABY7FPY8</accession>
<evidence type="ECO:0000256" key="1">
    <source>
        <dbReference type="ARBA" id="ARBA00022723"/>
    </source>
</evidence>
<dbReference type="EMBL" id="CP111024">
    <property type="protein sequence ID" value="WAR24283.1"/>
    <property type="molecule type" value="Genomic_DNA"/>
</dbReference>
<feature type="domain" description="FLYWCH-type" evidence="5">
    <location>
        <begin position="10"/>
        <end position="66"/>
    </location>
</feature>
<feature type="coiled-coil region" evidence="4">
    <location>
        <begin position="268"/>
        <end position="295"/>
    </location>
</feature>
<keyword evidence="1" id="KW-0479">Metal-binding</keyword>
<keyword evidence="7" id="KW-1185">Reference proteome</keyword>
<name>A0ABY7FPY8_MYAAR</name>
<reference evidence="6" key="1">
    <citation type="submission" date="2022-11" db="EMBL/GenBank/DDBJ databases">
        <title>Centuries of genome instability and evolution in soft-shell clam transmissible cancer (bioRxiv).</title>
        <authorList>
            <person name="Hart S.F.M."/>
            <person name="Yonemitsu M.A."/>
            <person name="Giersch R.M."/>
            <person name="Beal B.F."/>
            <person name="Arriagada G."/>
            <person name="Davis B.W."/>
            <person name="Ostrander E.A."/>
            <person name="Goff S.P."/>
            <person name="Metzger M.J."/>
        </authorList>
    </citation>
    <scope>NUCLEOTIDE SEQUENCE</scope>
    <source>
        <strain evidence="6">MELC-2E11</strain>
        <tissue evidence="6">Siphon/mantle</tissue>
    </source>
</reference>
<evidence type="ECO:0000256" key="3">
    <source>
        <dbReference type="ARBA" id="ARBA00022833"/>
    </source>
</evidence>
<evidence type="ECO:0000313" key="6">
    <source>
        <dbReference type="EMBL" id="WAR24283.1"/>
    </source>
</evidence>
<proteinExistence type="predicted"/>
<evidence type="ECO:0000256" key="2">
    <source>
        <dbReference type="ARBA" id="ARBA00022771"/>
    </source>
</evidence>
<organism evidence="6 7">
    <name type="scientific">Mya arenaria</name>
    <name type="common">Soft-shell clam</name>
    <dbReference type="NCBI Taxonomy" id="6604"/>
    <lineage>
        <taxon>Eukaryota</taxon>
        <taxon>Metazoa</taxon>
        <taxon>Spiralia</taxon>
        <taxon>Lophotrochozoa</taxon>
        <taxon>Mollusca</taxon>
        <taxon>Bivalvia</taxon>
        <taxon>Autobranchia</taxon>
        <taxon>Heteroconchia</taxon>
        <taxon>Euheterodonta</taxon>
        <taxon>Imparidentia</taxon>
        <taxon>Neoheterodontei</taxon>
        <taxon>Myida</taxon>
        <taxon>Myoidea</taxon>
        <taxon>Myidae</taxon>
        <taxon>Mya</taxon>
    </lineage>
</organism>
<keyword evidence="3" id="KW-0862">Zinc</keyword>
<sequence length="310" mass="35624">MANAQVQIRFVNNQKGGESLLIGGFRFNMKSRKPDRIYWSCCQQGCGTRATTVDGRLTKHTDNHTHPPNNVDNDIRNIMGDIRKRCRDELTPIPTIYEEEIANIRGKDWDEETEQMARHIPTFQTCKTALYKEWSKLRPVLPTLTANIQLEGEWTQTTAGGEFLQINIDETNKMLVFATRTGLQHLCATNTIYADGTFYTCPSLFHQLFTLHGFIDGEMYPLVFAFLPGKSTDVYVNFFSQLKQKCEEYGFELQPETVFLDHEAGGVRQVKKRKYRQLEQRLAALKTRLENGHMTAMEYSDAASQLLHLK</sequence>
<evidence type="ECO:0000313" key="7">
    <source>
        <dbReference type="Proteomes" id="UP001164746"/>
    </source>
</evidence>
<protein>
    <recommendedName>
        <fullName evidence="5">FLYWCH-type domain-containing protein</fullName>
    </recommendedName>
</protein>
<keyword evidence="2" id="KW-0863">Zinc-finger</keyword>
<dbReference type="InterPro" id="IPR007588">
    <property type="entry name" value="Znf_FLYWCH"/>
</dbReference>
<keyword evidence="4" id="KW-0175">Coiled coil</keyword>
<gene>
    <name evidence="6" type="ORF">MAR_037952</name>
</gene>
<evidence type="ECO:0000256" key="4">
    <source>
        <dbReference type="SAM" id="Coils"/>
    </source>
</evidence>
<dbReference type="Pfam" id="PF04500">
    <property type="entry name" value="FLYWCH"/>
    <property type="match status" value="1"/>
</dbReference>